<comment type="caution">
    <text evidence="4">The sequence shown here is derived from an EMBL/GenBank/DDBJ whole genome shotgun (WGS) entry which is preliminary data.</text>
</comment>
<feature type="chain" id="PRO_5042211112" evidence="3">
    <location>
        <begin position="23"/>
        <end position="236"/>
    </location>
</feature>
<evidence type="ECO:0000256" key="3">
    <source>
        <dbReference type="SAM" id="SignalP"/>
    </source>
</evidence>
<keyword evidence="3" id="KW-0732">Signal</keyword>
<sequence length="236" mass="26045">MNKRTLVAVIVVVLLLVSGAGARRGGSRGGYGRRSRSSKRSGSRSTGVCSAGSVSCVLVPVLCIPAFVVLLCGILCCWKSYKKSRERKQQEMIQKAEQDRLRKEGLEQAQIEEASRLEKLQKEQEDLTGFQNDISYNSHGESQQPQFIMPGTAIQPTYKIVNPYSGSHNPHPTPIIYDPSTYGVQYDTHIQLPQQDQYGHAHKESVALQSPTGYLNDRQKIVPVGNTEGSQICLIA</sequence>
<feature type="region of interest" description="Disordered" evidence="1">
    <location>
        <begin position="22"/>
        <end position="50"/>
    </location>
</feature>
<evidence type="ECO:0000313" key="5">
    <source>
        <dbReference type="Proteomes" id="UP001295684"/>
    </source>
</evidence>
<keyword evidence="2" id="KW-0472">Membrane</keyword>
<dbReference type="EMBL" id="CAMPGE010018713">
    <property type="protein sequence ID" value="CAI2377104.1"/>
    <property type="molecule type" value="Genomic_DNA"/>
</dbReference>
<dbReference type="AlphaFoldDB" id="A0AAD2D182"/>
<keyword evidence="2" id="KW-0812">Transmembrane</keyword>
<evidence type="ECO:0000256" key="2">
    <source>
        <dbReference type="SAM" id="Phobius"/>
    </source>
</evidence>
<organism evidence="4 5">
    <name type="scientific">Euplotes crassus</name>
    <dbReference type="NCBI Taxonomy" id="5936"/>
    <lineage>
        <taxon>Eukaryota</taxon>
        <taxon>Sar</taxon>
        <taxon>Alveolata</taxon>
        <taxon>Ciliophora</taxon>
        <taxon>Intramacronucleata</taxon>
        <taxon>Spirotrichea</taxon>
        <taxon>Hypotrichia</taxon>
        <taxon>Euplotida</taxon>
        <taxon>Euplotidae</taxon>
        <taxon>Moneuplotes</taxon>
    </lineage>
</organism>
<proteinExistence type="predicted"/>
<feature type="signal peptide" evidence="3">
    <location>
        <begin position="1"/>
        <end position="22"/>
    </location>
</feature>
<feature type="transmembrane region" description="Helical" evidence="2">
    <location>
        <begin position="57"/>
        <end position="78"/>
    </location>
</feature>
<dbReference type="Proteomes" id="UP001295684">
    <property type="component" value="Unassembled WGS sequence"/>
</dbReference>
<evidence type="ECO:0000256" key="1">
    <source>
        <dbReference type="SAM" id="MobiDB-lite"/>
    </source>
</evidence>
<gene>
    <name evidence="4" type="ORF">ECRASSUSDP1_LOCUS18486</name>
</gene>
<feature type="compositionally biased region" description="Basic residues" evidence="1">
    <location>
        <begin position="31"/>
        <end position="42"/>
    </location>
</feature>
<evidence type="ECO:0000313" key="4">
    <source>
        <dbReference type="EMBL" id="CAI2377104.1"/>
    </source>
</evidence>
<keyword evidence="5" id="KW-1185">Reference proteome</keyword>
<protein>
    <submittedName>
        <fullName evidence="4">Uncharacterized protein</fullName>
    </submittedName>
</protein>
<keyword evidence="2" id="KW-1133">Transmembrane helix</keyword>
<name>A0AAD2D182_EUPCR</name>
<reference evidence="4" key="1">
    <citation type="submission" date="2023-07" db="EMBL/GenBank/DDBJ databases">
        <authorList>
            <consortium name="AG Swart"/>
            <person name="Singh M."/>
            <person name="Singh A."/>
            <person name="Seah K."/>
            <person name="Emmerich C."/>
        </authorList>
    </citation>
    <scope>NUCLEOTIDE SEQUENCE</scope>
    <source>
        <strain evidence="4">DP1</strain>
    </source>
</reference>
<accession>A0AAD2D182</accession>